<evidence type="ECO:0000313" key="3">
    <source>
        <dbReference type="Proteomes" id="UP000019095"/>
    </source>
</evidence>
<dbReference type="RefSeq" id="WP_025370807.1">
    <property type="nucleotide sequence ID" value="NZ_CP003915.1"/>
</dbReference>
<dbReference type="InterPro" id="IPR005175">
    <property type="entry name" value="PPC_dom"/>
</dbReference>
<dbReference type="HOGENOM" id="CLU_1916178_0_0_4"/>
<name>W0P5U0_ADVMD</name>
<dbReference type="OrthoDB" id="9102708at2"/>
<gene>
    <name evidence="2" type="ORF">MIM_c01060</name>
</gene>
<dbReference type="SUPFAM" id="SSF117856">
    <property type="entry name" value="AF0104/ALDC/Ptd012-like"/>
    <property type="match status" value="1"/>
</dbReference>
<protein>
    <recommendedName>
        <fullName evidence="1">PPC domain-containing protein</fullName>
    </recommendedName>
</protein>
<dbReference type="EMBL" id="CP003915">
    <property type="protein sequence ID" value="AHG62209.1"/>
    <property type="molecule type" value="Genomic_DNA"/>
</dbReference>
<evidence type="ECO:0000313" key="2">
    <source>
        <dbReference type="EMBL" id="AHG62209.1"/>
    </source>
</evidence>
<dbReference type="PATRIC" id="fig|1247726.3.peg.117"/>
<dbReference type="KEGG" id="amim:MIM_c01060"/>
<accession>W0P5U0</accession>
<sequence>MTDKIECGRVGRIVTARLMCNDDLVTGIEDACVKYGINRAFVKSGLGSLFRTSLMQNEGAHAKTIEVSGFAVEVLSLNGEIELAPATQTPVARLYGIVADNQGTVFAGRFVKSEAPVCVTVEVVIQEWIASDERYG</sequence>
<dbReference type="PROSITE" id="PS51742">
    <property type="entry name" value="PPC"/>
    <property type="match status" value="1"/>
</dbReference>
<dbReference type="Pfam" id="PF03479">
    <property type="entry name" value="PCC"/>
    <property type="match status" value="1"/>
</dbReference>
<dbReference type="AlphaFoldDB" id="W0P5U0"/>
<dbReference type="Gene3D" id="3.30.1330.80">
    <property type="entry name" value="Hypothetical protein, similar to alpha- acetolactate decarboxylase, domain 2"/>
    <property type="match status" value="1"/>
</dbReference>
<feature type="domain" description="PPC" evidence="1">
    <location>
        <begin position="8"/>
        <end position="136"/>
    </location>
</feature>
<dbReference type="eggNOG" id="COG1661">
    <property type="taxonomic scope" value="Bacteria"/>
</dbReference>
<dbReference type="Proteomes" id="UP000019095">
    <property type="component" value="Chromosome"/>
</dbReference>
<evidence type="ECO:0000259" key="1">
    <source>
        <dbReference type="PROSITE" id="PS51742"/>
    </source>
</evidence>
<organism evidence="2 3">
    <name type="scientific">Advenella mimigardefordensis (strain DSM 17166 / LMG 22922 / DPN7)</name>
    <dbReference type="NCBI Taxonomy" id="1247726"/>
    <lineage>
        <taxon>Bacteria</taxon>
        <taxon>Pseudomonadati</taxon>
        <taxon>Pseudomonadota</taxon>
        <taxon>Betaproteobacteria</taxon>
        <taxon>Burkholderiales</taxon>
        <taxon>Alcaligenaceae</taxon>
    </lineage>
</organism>
<dbReference type="STRING" id="1247726.MIM_c01060"/>
<keyword evidence="3" id="KW-1185">Reference proteome</keyword>
<proteinExistence type="predicted"/>
<reference evidence="2 3" key="1">
    <citation type="journal article" date="2014" name="Microbiology">
        <title>Unravelling the complete genome sequence of Advenella mimigardefordensis strain DPN7T and novel insights in the catabolism of the xenobiotic polythioester precursor 3,3'-dithiodipropionate.</title>
        <authorList>
            <person name="Wubbeler J.H."/>
            <person name="Hiessl S."/>
            <person name="Schuldes J."/>
            <person name="Thurmer A."/>
            <person name="Daniel R."/>
            <person name="Steinbuchel A."/>
        </authorList>
    </citation>
    <scope>NUCLEOTIDE SEQUENCE [LARGE SCALE GENOMIC DNA]</scope>
    <source>
        <strain evidence="3">DSM 17166 / LMG 22922 / DPN7</strain>
    </source>
</reference>